<dbReference type="PRINTS" id="PR00419">
    <property type="entry name" value="ADXRDTASE"/>
</dbReference>
<dbReference type="InterPro" id="IPR009051">
    <property type="entry name" value="Helical_ferredxn"/>
</dbReference>
<protein>
    <submittedName>
        <fullName evidence="3">NADPH-dependent glutamate synthase</fullName>
        <ecNumber evidence="3">1.4.1.13</ecNumber>
    </submittedName>
</protein>
<dbReference type="NCBIfam" id="TIGR01316">
    <property type="entry name" value="gltA"/>
    <property type="match status" value="1"/>
</dbReference>
<feature type="domain" description="FAD/NAD(P)-binding" evidence="1">
    <location>
        <begin position="151"/>
        <end position="456"/>
    </location>
</feature>
<feature type="domain" description="Dihydroprymidine dehydrogenase" evidence="2">
    <location>
        <begin position="26"/>
        <end position="135"/>
    </location>
</feature>
<accession>A0ABY5ZQV4</accession>
<evidence type="ECO:0000313" key="3">
    <source>
        <dbReference type="EMBL" id="UWZ80074.1"/>
    </source>
</evidence>
<sequence>MINNLSAKERLSIAREKMPEQDAALRSRNFAEVNLGLSLEQAMREAQRCLLCKSRPCVAGCPVEVDIPEFVACLAQGDLAAAAHALMRDNALPAVCGRVCPQEVQCEAKCVRGVRGLPVAVGYLERFVADWAMANSADLPGPPATVPSGKQAAVVGCGPAGLTAAGELATRGHEVTIFEALHDTGGVLRYGIPEFRLPKGIIDQEVRRLIDVGVRIECNVIIGKTLTLGQLREQYDAVFIGNGAGLPVMLGIDGENLKGVYSANEYLTRVNLMGAGQVFDSATPILRGRHVAVIGGGNTAMDCVRTARRLGAERAMIVYRRGESEMPARVEEVHHAKQEGVEFVMLTAPLAVLGDEAGWARALRCQKMALGEPDASGRRRPVSVAGSEFDLPAEVVINALGTRANPLLTATEPALKLNKWGNIETDERGATSLPGIFAGGDIVRGGATVILAMGDGKRAAAAMDAYLRSA</sequence>
<dbReference type="EC" id="1.4.1.13" evidence="3"/>
<dbReference type="PANTHER" id="PTHR42783">
    <property type="entry name" value="GLUTAMATE SYNTHASE [NADPH] SMALL CHAIN"/>
    <property type="match status" value="1"/>
</dbReference>
<gene>
    <name evidence="3" type="primary">gltA</name>
    <name evidence="3" type="ORF">L9S41_01445</name>
</gene>
<keyword evidence="3" id="KW-0560">Oxidoreductase</keyword>
<evidence type="ECO:0000259" key="1">
    <source>
        <dbReference type="Pfam" id="PF07992"/>
    </source>
</evidence>
<dbReference type="InterPro" id="IPR036188">
    <property type="entry name" value="FAD/NAD-bd_sf"/>
</dbReference>
<reference evidence="3" key="1">
    <citation type="journal article" date="2022" name="Environ. Microbiol.">
        <title>Geoalkalibacter halelectricus SAP #1 sp. nov. possessing extracellular electron transfer and mineral#reducing capabilities from a haloalkaline environment.</title>
        <authorList>
            <person name="Yadav S."/>
            <person name="Singh R."/>
            <person name="Sundharam S.S."/>
            <person name="Chaudhary S."/>
            <person name="Krishnamurthi S."/>
            <person name="Patil S.A."/>
        </authorList>
    </citation>
    <scope>NUCLEOTIDE SEQUENCE</scope>
    <source>
        <strain evidence="3">SAP-1</strain>
    </source>
</reference>
<dbReference type="Gene3D" id="1.10.1060.10">
    <property type="entry name" value="Alpha-helical ferredoxin"/>
    <property type="match status" value="1"/>
</dbReference>
<dbReference type="SUPFAM" id="SSF51971">
    <property type="entry name" value="Nucleotide-binding domain"/>
    <property type="match status" value="1"/>
</dbReference>
<dbReference type="Pfam" id="PF14691">
    <property type="entry name" value="Fer4_20"/>
    <property type="match status" value="1"/>
</dbReference>
<dbReference type="PANTHER" id="PTHR42783:SF3">
    <property type="entry name" value="GLUTAMATE SYNTHASE [NADPH] SMALL CHAIN-RELATED"/>
    <property type="match status" value="1"/>
</dbReference>
<dbReference type="EMBL" id="CP092109">
    <property type="protein sequence ID" value="UWZ80074.1"/>
    <property type="molecule type" value="Genomic_DNA"/>
</dbReference>
<dbReference type="GO" id="GO:0004355">
    <property type="term" value="F:glutamate synthase (NADPH) activity"/>
    <property type="evidence" value="ECO:0007669"/>
    <property type="project" value="UniProtKB-EC"/>
</dbReference>
<evidence type="ECO:0000313" key="4">
    <source>
        <dbReference type="Proteomes" id="UP001060414"/>
    </source>
</evidence>
<dbReference type="InterPro" id="IPR023753">
    <property type="entry name" value="FAD/NAD-binding_dom"/>
</dbReference>
<dbReference type="Proteomes" id="UP001060414">
    <property type="component" value="Chromosome"/>
</dbReference>
<evidence type="ECO:0000259" key="2">
    <source>
        <dbReference type="Pfam" id="PF14691"/>
    </source>
</evidence>
<name>A0ABY5ZQV4_9BACT</name>
<dbReference type="InterPro" id="IPR006004">
    <property type="entry name" value="SudA-like"/>
</dbReference>
<dbReference type="Pfam" id="PF07992">
    <property type="entry name" value="Pyr_redox_2"/>
    <property type="match status" value="1"/>
</dbReference>
<dbReference type="Gene3D" id="3.50.50.60">
    <property type="entry name" value="FAD/NAD(P)-binding domain"/>
    <property type="match status" value="2"/>
</dbReference>
<proteinExistence type="predicted"/>
<dbReference type="RefSeq" id="WP_260748429.1">
    <property type="nucleotide sequence ID" value="NZ_CP092109.1"/>
</dbReference>
<dbReference type="InterPro" id="IPR028261">
    <property type="entry name" value="DPD_II"/>
</dbReference>
<dbReference type="SUPFAM" id="SSF46548">
    <property type="entry name" value="alpha-helical ferredoxin"/>
    <property type="match status" value="1"/>
</dbReference>
<organism evidence="3 4">
    <name type="scientific">Geoalkalibacter halelectricus</name>
    <dbReference type="NCBI Taxonomy" id="2847045"/>
    <lineage>
        <taxon>Bacteria</taxon>
        <taxon>Pseudomonadati</taxon>
        <taxon>Thermodesulfobacteriota</taxon>
        <taxon>Desulfuromonadia</taxon>
        <taxon>Desulfuromonadales</taxon>
        <taxon>Geoalkalibacteraceae</taxon>
        <taxon>Geoalkalibacter</taxon>
    </lineage>
</organism>
<keyword evidence="4" id="KW-1185">Reference proteome</keyword>